<dbReference type="InterPro" id="IPR000030">
    <property type="entry name" value="PPE_dom"/>
</dbReference>
<sequence>MGFTNVAWESRSAEQLARDLTDGPGPMSVGESGAAWVRLADEWASISEEYDKVVEKIKGSFASQGADQAARKLEEFGKWLQSVSLSAAANGERAEEAAVAYSVAVLAMPTVSEAVEARTTHDIMASLAAYNGAILNGQFAEFDQSVTAHQATASAAMYQYEQACAEIAAPWEQPIPPEVCSGAALEAERDAKGAGEAKSGGAMPNGTGGAGTAVAPPPLAPFRAGQVKSTGNSKASRHAELTSGTSGAAPMGGGYGPMAALGRGNSAREHQPSLAATLDGGGEPGAGLSSTDSSWLPATQQSDVPFTVSHVSWGPSTSVFDQLPEPVEPEPPQFADAPQPTLEQVSDRWVSPPVIGVDKRLTL</sequence>
<feature type="compositionally biased region" description="Low complexity" evidence="2">
    <location>
        <begin position="196"/>
        <end position="205"/>
    </location>
</feature>
<keyword evidence="5" id="KW-1185">Reference proteome</keyword>
<evidence type="ECO:0000256" key="1">
    <source>
        <dbReference type="ARBA" id="ARBA00010652"/>
    </source>
</evidence>
<feature type="region of interest" description="Disordered" evidence="2">
    <location>
        <begin position="317"/>
        <end position="347"/>
    </location>
</feature>
<comment type="similarity">
    <text evidence="1">Belongs to the mycobacterial PPE family.</text>
</comment>
<feature type="compositionally biased region" description="Polar residues" evidence="2">
    <location>
        <begin position="288"/>
        <end position="298"/>
    </location>
</feature>
<dbReference type="AlphaFoldDB" id="A0AAJ3NTU6"/>
<evidence type="ECO:0000256" key="2">
    <source>
        <dbReference type="SAM" id="MobiDB-lite"/>
    </source>
</evidence>
<dbReference type="InterPro" id="IPR038332">
    <property type="entry name" value="PPE_sf"/>
</dbReference>
<evidence type="ECO:0000313" key="5">
    <source>
        <dbReference type="Proteomes" id="UP000193387"/>
    </source>
</evidence>
<dbReference type="SUPFAM" id="SSF140459">
    <property type="entry name" value="PE/PPE dimer-like"/>
    <property type="match status" value="1"/>
</dbReference>
<evidence type="ECO:0000313" key="4">
    <source>
        <dbReference type="EMBL" id="ORW74090.1"/>
    </source>
</evidence>
<feature type="region of interest" description="Disordered" evidence="2">
    <location>
        <begin position="190"/>
        <end position="298"/>
    </location>
</feature>
<organism evidence="4 5">
    <name type="scientific">Mycobacterium saskatchewanense</name>
    <dbReference type="NCBI Taxonomy" id="220927"/>
    <lineage>
        <taxon>Bacteria</taxon>
        <taxon>Bacillati</taxon>
        <taxon>Actinomycetota</taxon>
        <taxon>Actinomycetes</taxon>
        <taxon>Mycobacteriales</taxon>
        <taxon>Mycobacteriaceae</taxon>
        <taxon>Mycobacterium</taxon>
        <taxon>Mycobacterium simiae complex</taxon>
    </lineage>
</organism>
<accession>A0AAJ3NTU6</accession>
<dbReference type="EMBL" id="LQPR01000011">
    <property type="protein sequence ID" value="ORW74090.1"/>
    <property type="molecule type" value="Genomic_DNA"/>
</dbReference>
<dbReference type="Gene3D" id="1.20.1260.20">
    <property type="entry name" value="PPE superfamily"/>
    <property type="match status" value="1"/>
</dbReference>
<proteinExistence type="inferred from homology"/>
<name>A0AAJ3NTU6_9MYCO</name>
<dbReference type="Pfam" id="PF00823">
    <property type="entry name" value="PPE"/>
    <property type="match status" value="1"/>
</dbReference>
<dbReference type="RefSeq" id="WP_085254276.1">
    <property type="nucleotide sequence ID" value="NZ_AP022573.1"/>
</dbReference>
<protein>
    <recommendedName>
        <fullName evidence="3">PPE domain-containing protein</fullName>
    </recommendedName>
</protein>
<evidence type="ECO:0000259" key="3">
    <source>
        <dbReference type="Pfam" id="PF00823"/>
    </source>
</evidence>
<gene>
    <name evidence="4" type="ORF">AWC23_06165</name>
</gene>
<dbReference type="Proteomes" id="UP000193387">
    <property type="component" value="Unassembled WGS sequence"/>
</dbReference>
<reference evidence="4 5" key="1">
    <citation type="submission" date="2016-01" db="EMBL/GenBank/DDBJ databases">
        <title>The new phylogeny of the genus Mycobacterium.</title>
        <authorList>
            <person name="Tarcisio F."/>
            <person name="Conor M."/>
            <person name="Antonella G."/>
            <person name="Elisabetta G."/>
            <person name="Giulia F.S."/>
            <person name="Sara T."/>
            <person name="Anna F."/>
            <person name="Clotilde B."/>
            <person name="Roberto B."/>
            <person name="Veronica D.S."/>
            <person name="Fabio R."/>
            <person name="Monica P."/>
            <person name="Olivier J."/>
            <person name="Enrico T."/>
            <person name="Nicola S."/>
        </authorList>
    </citation>
    <scope>NUCLEOTIDE SEQUENCE [LARGE SCALE GENOMIC DNA]</scope>
    <source>
        <strain evidence="4 5">DSM 44616</strain>
    </source>
</reference>
<comment type="caution">
    <text evidence="4">The sequence shown here is derived from an EMBL/GenBank/DDBJ whole genome shotgun (WGS) entry which is preliminary data.</text>
</comment>
<feature type="domain" description="PPE" evidence="3">
    <location>
        <begin position="8"/>
        <end position="170"/>
    </location>
</feature>